<feature type="active site" evidence="6">
    <location>
        <position position="130"/>
    </location>
</feature>
<protein>
    <recommendedName>
        <fullName evidence="3 6">Cyclic pyranopterin monophosphate synthase</fullName>
        <ecNumber evidence="3 6">4.6.1.17</ecNumber>
    </recommendedName>
    <alternativeName>
        <fullName evidence="6">Molybdenum cofactor biosynthesis protein C</fullName>
    </alternativeName>
</protein>
<evidence type="ECO:0000313" key="8">
    <source>
        <dbReference type="EMBL" id="KYH13274.1"/>
    </source>
</evidence>
<feature type="binding site" evidence="6">
    <location>
        <begin position="75"/>
        <end position="77"/>
    </location>
    <ligand>
        <name>substrate</name>
    </ligand>
</feature>
<evidence type="ECO:0000313" key="9">
    <source>
        <dbReference type="Proteomes" id="UP000075418"/>
    </source>
</evidence>
<accession>A0A151A1J3</accession>
<evidence type="ECO:0000256" key="4">
    <source>
        <dbReference type="ARBA" id="ARBA00023150"/>
    </source>
</evidence>
<feature type="binding site" evidence="6">
    <location>
        <begin position="115"/>
        <end position="116"/>
    </location>
    <ligand>
        <name>substrate</name>
    </ligand>
</feature>
<feature type="domain" description="Molybdopterin cofactor biosynthesis C (MoaC)" evidence="7">
    <location>
        <begin position="15"/>
        <end position="152"/>
    </location>
</feature>
<comment type="similarity">
    <text evidence="6">Belongs to the MoaC family.</text>
</comment>
<dbReference type="GO" id="GO:0006777">
    <property type="term" value="P:Mo-molybdopterin cofactor biosynthetic process"/>
    <property type="evidence" value="ECO:0007669"/>
    <property type="project" value="UniProtKB-UniRule"/>
</dbReference>
<evidence type="ECO:0000259" key="7">
    <source>
        <dbReference type="Pfam" id="PF01967"/>
    </source>
</evidence>
<dbReference type="Proteomes" id="UP000075418">
    <property type="component" value="Unassembled WGS sequence"/>
</dbReference>
<dbReference type="InterPro" id="IPR047594">
    <property type="entry name" value="MoaC_bact/euk"/>
</dbReference>
<dbReference type="InterPro" id="IPR036522">
    <property type="entry name" value="MoaC_sf"/>
</dbReference>
<dbReference type="InterPro" id="IPR050105">
    <property type="entry name" value="MoCo_biosynth_MoaA/MoaC"/>
</dbReference>
<dbReference type="Gene3D" id="3.30.70.640">
    <property type="entry name" value="Molybdopterin cofactor biosynthesis C (MoaC) domain"/>
    <property type="match status" value="1"/>
</dbReference>
<evidence type="ECO:0000256" key="2">
    <source>
        <dbReference type="ARBA" id="ARBA00005046"/>
    </source>
</evidence>
<dbReference type="UniPathway" id="UPA00344"/>
<comment type="function">
    <text evidence="6">Catalyzes the conversion of (8S)-3',8-cyclo-7,8-dihydroguanosine 5'-triphosphate to cyclic pyranopterin monophosphate (cPMP).</text>
</comment>
<dbReference type="AlphaFoldDB" id="A0A151A1J3"/>
<proteinExistence type="inferred from homology"/>
<dbReference type="CDD" id="cd01420">
    <property type="entry name" value="MoaC_PE"/>
    <property type="match status" value="1"/>
</dbReference>
<dbReference type="PANTHER" id="PTHR22960">
    <property type="entry name" value="MOLYBDOPTERIN COFACTOR SYNTHESIS PROTEIN A"/>
    <property type="match status" value="1"/>
</dbReference>
<keyword evidence="5 6" id="KW-0456">Lyase</keyword>
<evidence type="ECO:0000256" key="6">
    <source>
        <dbReference type="HAMAP-Rule" id="MF_01224"/>
    </source>
</evidence>
<dbReference type="Pfam" id="PF01967">
    <property type="entry name" value="MoaC"/>
    <property type="match status" value="1"/>
</dbReference>
<dbReference type="NCBIfam" id="TIGR00581">
    <property type="entry name" value="moaC"/>
    <property type="match status" value="1"/>
</dbReference>
<dbReference type="InterPro" id="IPR023045">
    <property type="entry name" value="MoaC"/>
</dbReference>
<dbReference type="NCBIfam" id="NF006870">
    <property type="entry name" value="PRK09364.1"/>
    <property type="match status" value="1"/>
</dbReference>
<dbReference type="EC" id="4.6.1.17" evidence="3 6"/>
<dbReference type="HAMAP" id="MF_01224_B">
    <property type="entry name" value="MoaC_B"/>
    <property type="match status" value="1"/>
</dbReference>
<name>A0A151A1J3_9STAP</name>
<comment type="pathway">
    <text evidence="2 6">Cofactor biosynthesis; molybdopterin biosynthesis.</text>
</comment>
<organism evidence="8 9">
    <name type="scientific">Staphylococcus kloosii</name>
    <dbReference type="NCBI Taxonomy" id="29384"/>
    <lineage>
        <taxon>Bacteria</taxon>
        <taxon>Bacillati</taxon>
        <taxon>Bacillota</taxon>
        <taxon>Bacilli</taxon>
        <taxon>Bacillales</taxon>
        <taxon>Staphylococcaceae</taxon>
        <taxon>Staphylococcus</taxon>
    </lineage>
</organism>
<dbReference type="SUPFAM" id="SSF55040">
    <property type="entry name" value="Molybdenum cofactor biosynthesis protein C, MoaC"/>
    <property type="match status" value="1"/>
</dbReference>
<dbReference type="RefSeq" id="WP_061853504.1">
    <property type="nucleotide sequence ID" value="NZ_JADIIQ010000002.1"/>
</dbReference>
<comment type="catalytic activity">
    <reaction evidence="1 6">
        <text>(8S)-3',8-cyclo-7,8-dihydroguanosine 5'-triphosphate = cyclic pyranopterin phosphate + diphosphate</text>
        <dbReference type="Rhea" id="RHEA:49580"/>
        <dbReference type="ChEBI" id="CHEBI:33019"/>
        <dbReference type="ChEBI" id="CHEBI:59648"/>
        <dbReference type="ChEBI" id="CHEBI:131766"/>
        <dbReference type="EC" id="4.6.1.17"/>
    </reaction>
</comment>
<dbReference type="InterPro" id="IPR002820">
    <property type="entry name" value="Mopterin_CF_biosynth-C_dom"/>
</dbReference>
<evidence type="ECO:0000256" key="3">
    <source>
        <dbReference type="ARBA" id="ARBA00012575"/>
    </source>
</evidence>
<dbReference type="PANTHER" id="PTHR22960:SF29">
    <property type="entry name" value="CYCLIC PYRANOPTERIN MONOPHOSPHATE SYNTHASE"/>
    <property type="match status" value="1"/>
</dbReference>
<evidence type="ECO:0000256" key="1">
    <source>
        <dbReference type="ARBA" id="ARBA00001637"/>
    </source>
</evidence>
<dbReference type="GO" id="GO:0061799">
    <property type="term" value="F:cyclic pyranopterin monophosphate synthase activity"/>
    <property type="evidence" value="ECO:0007669"/>
    <property type="project" value="UniProtKB-UniRule"/>
</dbReference>
<evidence type="ECO:0000256" key="5">
    <source>
        <dbReference type="ARBA" id="ARBA00023239"/>
    </source>
</evidence>
<reference evidence="8 9" key="1">
    <citation type="submission" date="2016-02" db="EMBL/GenBank/DDBJ databases">
        <title>Draft genome sequence of hydrocarbon degrading Staphylococcus saprophyticus Strain CNV2, isolated from crude-oil contaminated soil from Noonmati Oil Refinery, Guwahati, Assam, India.</title>
        <authorList>
            <person name="Mukherjee A."/>
            <person name="Chettri B."/>
            <person name="Langpoklakpam J."/>
            <person name="Singh A.K."/>
            <person name="Chattopadhyay D.J."/>
        </authorList>
    </citation>
    <scope>NUCLEOTIDE SEQUENCE [LARGE SCALE GENOMIC DNA]</scope>
    <source>
        <strain evidence="8 9">CNV2</strain>
    </source>
</reference>
<dbReference type="EMBL" id="LUGM01000002">
    <property type="protein sequence ID" value="KYH13274.1"/>
    <property type="molecule type" value="Genomic_DNA"/>
</dbReference>
<sequence length="161" mass="17266">MSNFTHINEQGNAKMVDVSDKSDTKRTAIAHSSITVNTDIYQQIVEHTNQKGNVLNTAQIAGVMAAKNTSTIIPMCHPLPLSGINVSFDWANNDDDYTLNITTSVSTTGKTGVEMEALTAASVVALTVYDMTKALDKGMVIGDTYLSSKTGGKSGDYTRKQ</sequence>
<comment type="caution">
    <text evidence="8">The sequence shown here is derived from an EMBL/GenBank/DDBJ whole genome shotgun (WGS) entry which is preliminary data.</text>
</comment>
<keyword evidence="4 6" id="KW-0501">Molybdenum cofactor biosynthesis</keyword>
<gene>
    <name evidence="6" type="primary">moaC</name>
    <name evidence="8" type="ORF">A0131_00400</name>
</gene>
<comment type="subunit">
    <text evidence="6">Homohexamer; trimer of dimers.</text>
</comment>